<dbReference type="Proteomes" id="UP001620514">
    <property type="component" value="Unassembled WGS sequence"/>
</dbReference>
<evidence type="ECO:0000313" key="2">
    <source>
        <dbReference type="Proteomes" id="UP001620514"/>
    </source>
</evidence>
<dbReference type="EMBL" id="JBIYDN010000015">
    <property type="protein sequence ID" value="MFK4444663.1"/>
    <property type="molecule type" value="Genomic_DNA"/>
</dbReference>
<dbReference type="GO" id="GO:0003677">
    <property type="term" value="F:DNA binding"/>
    <property type="evidence" value="ECO:0007669"/>
    <property type="project" value="UniProtKB-KW"/>
</dbReference>
<dbReference type="SUPFAM" id="SSF47413">
    <property type="entry name" value="lambda repressor-like DNA-binding domains"/>
    <property type="match status" value="1"/>
</dbReference>
<gene>
    <name evidence="1" type="ORF">ABH943_004685</name>
</gene>
<dbReference type="Gene3D" id="1.10.260.40">
    <property type="entry name" value="lambda repressor-like DNA-binding domains"/>
    <property type="match status" value="1"/>
</dbReference>
<proteinExistence type="predicted"/>
<reference evidence="1 2" key="1">
    <citation type="submission" date="2024-10" db="EMBL/GenBank/DDBJ databases">
        <authorList>
            <person name="Deangelis K."/>
            <person name="Huntemann M."/>
            <person name="Clum A."/>
            <person name="Wang J."/>
            <person name="Palaniappan K."/>
            <person name="Ritter S."/>
            <person name="Chen I.-M."/>
            <person name="Stamatis D."/>
            <person name="Reddy T."/>
            <person name="O'Malley R."/>
            <person name="Daum C."/>
            <person name="Ng V."/>
            <person name="Ivanova N."/>
            <person name="Kyrpides N."/>
            <person name="Woyke T."/>
        </authorList>
    </citation>
    <scope>NUCLEOTIDE SEQUENCE [LARGE SCALE GENOMIC DNA]</scope>
    <source>
        <strain evidence="1 2">GAS97</strain>
    </source>
</reference>
<protein>
    <submittedName>
        <fullName evidence="1">DNA-binding transcriptional regulator YdaS (Cro superfamily)</fullName>
    </submittedName>
</protein>
<dbReference type="RefSeq" id="WP_404609751.1">
    <property type="nucleotide sequence ID" value="NZ_JBIYDN010000015.1"/>
</dbReference>
<evidence type="ECO:0000313" key="1">
    <source>
        <dbReference type="EMBL" id="MFK4444663.1"/>
    </source>
</evidence>
<comment type="caution">
    <text evidence="1">The sequence shown here is derived from an EMBL/GenBank/DDBJ whole genome shotgun (WGS) entry which is preliminary data.</text>
</comment>
<reference evidence="1 2" key="2">
    <citation type="submission" date="2024-11" db="EMBL/GenBank/DDBJ databases">
        <title>Using genomics to understand microbial adaptation to soil warming.</title>
        <authorList>
            <person name="Deangelis K.M. PhD."/>
        </authorList>
    </citation>
    <scope>NUCLEOTIDE SEQUENCE [LARGE SCALE GENOMIC DNA]</scope>
    <source>
        <strain evidence="1 2">GAS97</strain>
    </source>
</reference>
<accession>A0ABW8MLW4</accession>
<name>A0ABW8MLW4_9BURK</name>
<dbReference type="InterPro" id="IPR010982">
    <property type="entry name" value="Lambda_DNA-bd_dom_sf"/>
</dbReference>
<keyword evidence="1" id="KW-0238">DNA-binding</keyword>
<organism evidence="1 2">
    <name type="scientific">Caballeronia udeis</name>
    <dbReference type="NCBI Taxonomy" id="1232866"/>
    <lineage>
        <taxon>Bacteria</taxon>
        <taxon>Pseudomonadati</taxon>
        <taxon>Pseudomonadota</taxon>
        <taxon>Betaproteobacteria</taxon>
        <taxon>Burkholderiales</taxon>
        <taxon>Burkholderiaceae</taxon>
        <taxon>Caballeronia</taxon>
    </lineage>
</organism>
<sequence length="74" mass="7892">MDNQTPSDLLVEIKTHTQLSEVALAALLGISQPTVNRILKNQPGCSSKSLMAIQRAHADMKSGKLRPAEQPAAA</sequence>
<keyword evidence="2" id="KW-1185">Reference proteome</keyword>